<gene>
    <name evidence="1" type="ORF">OSB04_028150</name>
</gene>
<accession>A0AA38SGP5</accession>
<name>A0AA38SGP5_9ASTR</name>
<protein>
    <recommendedName>
        <fullName evidence="3">Reverse transcriptase</fullName>
    </recommendedName>
</protein>
<dbReference type="Proteomes" id="UP001172457">
    <property type="component" value="Chromosome 7"/>
</dbReference>
<evidence type="ECO:0008006" key="3">
    <source>
        <dbReference type="Google" id="ProtNLM"/>
    </source>
</evidence>
<reference evidence="1" key="1">
    <citation type="submission" date="2023-03" db="EMBL/GenBank/DDBJ databases">
        <title>Chromosome-scale reference genome and RAD-based genetic map of yellow starthistle (Centaurea solstitialis) reveal putative structural variation and QTLs associated with invader traits.</title>
        <authorList>
            <person name="Reatini B."/>
            <person name="Cang F.A."/>
            <person name="Jiang Q."/>
            <person name="Mckibben M.T.W."/>
            <person name="Barker M.S."/>
            <person name="Rieseberg L.H."/>
            <person name="Dlugosch K.M."/>
        </authorList>
    </citation>
    <scope>NUCLEOTIDE SEQUENCE</scope>
    <source>
        <strain evidence="1">CAN-66</strain>
        <tissue evidence="1">Leaf</tissue>
    </source>
</reference>
<proteinExistence type="predicted"/>
<comment type="caution">
    <text evidence="1">The sequence shown here is derived from an EMBL/GenBank/DDBJ whole genome shotgun (WGS) entry which is preliminary data.</text>
</comment>
<keyword evidence="2" id="KW-1185">Reference proteome</keyword>
<evidence type="ECO:0000313" key="2">
    <source>
        <dbReference type="Proteomes" id="UP001172457"/>
    </source>
</evidence>
<dbReference type="AlphaFoldDB" id="A0AA38SGP5"/>
<sequence>MKKSFMLWKPIIRDLLFNYKKARTPLDVDGSSGKIERYKARLVAKGFHQQECVDFEDLVLESCTHVYMA</sequence>
<organism evidence="1 2">
    <name type="scientific">Centaurea solstitialis</name>
    <name type="common">yellow star-thistle</name>
    <dbReference type="NCBI Taxonomy" id="347529"/>
    <lineage>
        <taxon>Eukaryota</taxon>
        <taxon>Viridiplantae</taxon>
        <taxon>Streptophyta</taxon>
        <taxon>Embryophyta</taxon>
        <taxon>Tracheophyta</taxon>
        <taxon>Spermatophyta</taxon>
        <taxon>Magnoliopsida</taxon>
        <taxon>eudicotyledons</taxon>
        <taxon>Gunneridae</taxon>
        <taxon>Pentapetalae</taxon>
        <taxon>asterids</taxon>
        <taxon>campanulids</taxon>
        <taxon>Asterales</taxon>
        <taxon>Asteraceae</taxon>
        <taxon>Carduoideae</taxon>
        <taxon>Cardueae</taxon>
        <taxon>Centaureinae</taxon>
        <taxon>Centaurea</taxon>
    </lineage>
</organism>
<evidence type="ECO:0000313" key="1">
    <source>
        <dbReference type="EMBL" id="KAJ9541644.1"/>
    </source>
</evidence>
<dbReference type="EMBL" id="JARYMX010000007">
    <property type="protein sequence ID" value="KAJ9541644.1"/>
    <property type="molecule type" value="Genomic_DNA"/>
</dbReference>